<organism evidence="2 3">
    <name type="scientific">Nocardioides soli</name>
    <dbReference type="NCBI Taxonomy" id="1036020"/>
    <lineage>
        <taxon>Bacteria</taxon>
        <taxon>Bacillati</taxon>
        <taxon>Actinomycetota</taxon>
        <taxon>Actinomycetes</taxon>
        <taxon>Propionibacteriales</taxon>
        <taxon>Nocardioidaceae</taxon>
        <taxon>Nocardioides</taxon>
    </lineage>
</organism>
<keyword evidence="2" id="KW-0413">Isomerase</keyword>
<dbReference type="InterPro" id="IPR032710">
    <property type="entry name" value="NTF2-like_dom_sf"/>
</dbReference>
<feature type="domain" description="SnoaL-like" evidence="1">
    <location>
        <begin position="11"/>
        <end position="121"/>
    </location>
</feature>
<dbReference type="Pfam" id="PF12680">
    <property type="entry name" value="SnoaL_2"/>
    <property type="match status" value="1"/>
</dbReference>
<dbReference type="SUPFAM" id="SSF54427">
    <property type="entry name" value="NTF2-like"/>
    <property type="match status" value="1"/>
</dbReference>
<dbReference type="Proteomes" id="UP000589626">
    <property type="component" value="Unassembled WGS sequence"/>
</dbReference>
<sequence>MDHGSAQQWLDRYVAAWLSYDPAEIGALFADDVSYRYHPYDEPIVGRTAVVASWLGADASGVASTRDEPGTYEATYAPVAVDGNVVVARGSTSYRRHPGGPVHQVYDNCFLIRFDDRGRCREFTEFYVLRPS</sequence>
<comment type="caution">
    <text evidence="2">The sequence shown here is derived from an EMBL/GenBank/DDBJ whole genome shotgun (WGS) entry which is preliminary data.</text>
</comment>
<protein>
    <submittedName>
        <fullName evidence="2">Ketosteroid isomerase-like protein</fullName>
    </submittedName>
</protein>
<dbReference type="Gene3D" id="3.10.450.50">
    <property type="match status" value="1"/>
</dbReference>
<dbReference type="InterPro" id="IPR037401">
    <property type="entry name" value="SnoaL-like"/>
</dbReference>
<dbReference type="RefSeq" id="WP_183592451.1">
    <property type="nucleotide sequence ID" value="NZ_JACHWR010000002.1"/>
</dbReference>
<evidence type="ECO:0000313" key="2">
    <source>
        <dbReference type="EMBL" id="MBB3042489.1"/>
    </source>
</evidence>
<gene>
    <name evidence="2" type="ORF">FHU40_002307</name>
</gene>
<evidence type="ECO:0000313" key="3">
    <source>
        <dbReference type="Proteomes" id="UP000589626"/>
    </source>
</evidence>
<keyword evidence="3" id="KW-1185">Reference proteome</keyword>
<name>A0A7W4VVE6_9ACTN</name>
<dbReference type="EMBL" id="JACHWR010000002">
    <property type="protein sequence ID" value="MBB3042489.1"/>
    <property type="molecule type" value="Genomic_DNA"/>
</dbReference>
<dbReference type="AlphaFoldDB" id="A0A7W4VVE6"/>
<dbReference type="GO" id="GO:0016853">
    <property type="term" value="F:isomerase activity"/>
    <property type="evidence" value="ECO:0007669"/>
    <property type="project" value="UniProtKB-KW"/>
</dbReference>
<reference evidence="2 3" key="1">
    <citation type="submission" date="2020-08" db="EMBL/GenBank/DDBJ databases">
        <title>Sequencing the genomes of 1000 actinobacteria strains.</title>
        <authorList>
            <person name="Klenk H.-P."/>
        </authorList>
    </citation>
    <scope>NUCLEOTIDE SEQUENCE [LARGE SCALE GENOMIC DNA]</scope>
    <source>
        <strain evidence="2 3">DSM 105498</strain>
    </source>
</reference>
<evidence type="ECO:0000259" key="1">
    <source>
        <dbReference type="Pfam" id="PF12680"/>
    </source>
</evidence>
<accession>A0A7W4VVE6</accession>
<proteinExistence type="predicted"/>